<reference evidence="1 2" key="1">
    <citation type="journal article" date="2016" name="Mol. Biol. Evol.">
        <title>Comparative Genomics of Early-Diverging Mushroom-Forming Fungi Provides Insights into the Origins of Lignocellulose Decay Capabilities.</title>
        <authorList>
            <person name="Nagy L.G."/>
            <person name="Riley R."/>
            <person name="Tritt A."/>
            <person name="Adam C."/>
            <person name="Daum C."/>
            <person name="Floudas D."/>
            <person name="Sun H."/>
            <person name="Yadav J.S."/>
            <person name="Pangilinan J."/>
            <person name="Larsson K.H."/>
            <person name="Matsuura K."/>
            <person name="Barry K."/>
            <person name="Labutti K."/>
            <person name="Kuo R."/>
            <person name="Ohm R.A."/>
            <person name="Bhattacharya S.S."/>
            <person name="Shirouzu T."/>
            <person name="Yoshinaga Y."/>
            <person name="Martin F.M."/>
            <person name="Grigoriev I.V."/>
            <person name="Hibbett D.S."/>
        </authorList>
    </citation>
    <scope>NUCLEOTIDE SEQUENCE [LARGE SCALE GENOMIC DNA]</scope>
    <source>
        <strain evidence="1 2">HHB12029</strain>
    </source>
</reference>
<accession>A0A165BYU4</accession>
<proteinExistence type="predicted"/>
<protein>
    <recommendedName>
        <fullName evidence="3">Fungal N-terminal domain-containing protein</fullName>
    </recommendedName>
</protein>
<organism evidence="1 2">
    <name type="scientific">Exidia glandulosa HHB12029</name>
    <dbReference type="NCBI Taxonomy" id="1314781"/>
    <lineage>
        <taxon>Eukaryota</taxon>
        <taxon>Fungi</taxon>
        <taxon>Dikarya</taxon>
        <taxon>Basidiomycota</taxon>
        <taxon>Agaricomycotina</taxon>
        <taxon>Agaricomycetes</taxon>
        <taxon>Auriculariales</taxon>
        <taxon>Exidiaceae</taxon>
        <taxon>Exidia</taxon>
    </lineage>
</organism>
<keyword evidence="2" id="KW-1185">Reference proteome</keyword>
<dbReference type="InParanoid" id="A0A165BYU4"/>
<dbReference type="STRING" id="1314781.A0A165BYU4"/>
<dbReference type="AlphaFoldDB" id="A0A165BYU4"/>
<name>A0A165BYU4_EXIGL</name>
<dbReference type="PANTHER" id="PTHR38886:SF1">
    <property type="entry name" value="NACHT-NTPASE AND P-LOOP NTPASES N-TERMINAL DOMAIN-CONTAINING PROTEIN"/>
    <property type="match status" value="1"/>
</dbReference>
<evidence type="ECO:0008006" key="3">
    <source>
        <dbReference type="Google" id="ProtNLM"/>
    </source>
</evidence>
<sequence>MPVISFSSVGDIIAISQVAAEVVKNLRNASTTCAEVRDLATDVDSLQSALKCAESLIESVHDIPQSVYNAVAHALRHCESILRHLAKTIETHRKAVVKAYGRNIWTAFWAACAWSILGGKVEAEALRRRLSEQVSVIHVLLSVLQSQRYHEVALLVQHTGGTRRIAAFREELPVTVRYRSP</sequence>
<dbReference type="OrthoDB" id="3271094at2759"/>
<feature type="non-terminal residue" evidence="1">
    <location>
        <position position="181"/>
    </location>
</feature>
<dbReference type="Proteomes" id="UP000077266">
    <property type="component" value="Unassembled WGS sequence"/>
</dbReference>
<dbReference type="PANTHER" id="PTHR38886">
    <property type="entry name" value="SESA DOMAIN-CONTAINING PROTEIN"/>
    <property type="match status" value="1"/>
</dbReference>
<gene>
    <name evidence="1" type="ORF">EXIGLDRAFT_755556</name>
</gene>
<dbReference type="EMBL" id="KV426388">
    <property type="protein sequence ID" value="KZV81502.1"/>
    <property type="molecule type" value="Genomic_DNA"/>
</dbReference>
<evidence type="ECO:0000313" key="2">
    <source>
        <dbReference type="Proteomes" id="UP000077266"/>
    </source>
</evidence>
<evidence type="ECO:0000313" key="1">
    <source>
        <dbReference type="EMBL" id="KZV81502.1"/>
    </source>
</evidence>